<dbReference type="NCBIfam" id="NF009381">
    <property type="entry name" value="PRK12740.1-5"/>
    <property type="match status" value="1"/>
</dbReference>
<evidence type="ECO:0000313" key="6">
    <source>
        <dbReference type="Proteomes" id="UP000886817"/>
    </source>
</evidence>
<dbReference type="SUPFAM" id="SSF54211">
    <property type="entry name" value="Ribosomal protein S5 domain 2-like"/>
    <property type="match status" value="1"/>
</dbReference>
<reference evidence="5" key="2">
    <citation type="submission" date="2021-04" db="EMBL/GenBank/DDBJ databases">
        <authorList>
            <person name="Gilroy R."/>
        </authorList>
    </citation>
    <scope>NUCLEOTIDE SEQUENCE</scope>
    <source>
        <strain evidence="5">ChiSjej1B19-8411</strain>
    </source>
</reference>
<keyword evidence="5" id="KW-0648">Protein biosynthesis</keyword>
<evidence type="ECO:0000256" key="1">
    <source>
        <dbReference type="ARBA" id="ARBA00022741"/>
    </source>
</evidence>
<protein>
    <submittedName>
        <fullName evidence="5">Elongation factor G</fullName>
    </submittedName>
</protein>
<dbReference type="PANTHER" id="PTHR43261">
    <property type="entry name" value="TRANSLATION ELONGATION FACTOR G-RELATED"/>
    <property type="match status" value="1"/>
</dbReference>
<keyword evidence="1" id="KW-0547">Nucleotide-binding</keyword>
<gene>
    <name evidence="5" type="ORF">IAA45_03085</name>
</gene>
<dbReference type="AlphaFoldDB" id="A0A9D1WGS8"/>
<dbReference type="SMART" id="SM00838">
    <property type="entry name" value="EFG_C"/>
    <property type="match status" value="1"/>
</dbReference>
<dbReference type="InterPro" id="IPR020568">
    <property type="entry name" value="Ribosomal_Su5_D2-typ_SF"/>
</dbReference>
<dbReference type="CDD" id="cd01434">
    <property type="entry name" value="EFG_mtEFG1_IV"/>
    <property type="match status" value="1"/>
</dbReference>
<dbReference type="InterPro" id="IPR014721">
    <property type="entry name" value="Ribsml_uS5_D2-typ_fold_subgr"/>
</dbReference>
<feature type="domain" description="Elongation factor EFG" evidence="3">
    <location>
        <begin position="389"/>
        <end position="477"/>
    </location>
</feature>
<evidence type="ECO:0000259" key="4">
    <source>
        <dbReference type="SMART" id="SM00889"/>
    </source>
</evidence>
<dbReference type="Gene3D" id="2.40.30.10">
    <property type="entry name" value="Translation factors"/>
    <property type="match status" value="1"/>
</dbReference>
<feature type="domain" description="Translation elongation factor EFG/EF2" evidence="4">
    <location>
        <begin position="268"/>
        <end position="387"/>
    </location>
</feature>
<dbReference type="InterPro" id="IPR047872">
    <property type="entry name" value="EFG_IV"/>
</dbReference>
<dbReference type="FunFam" id="3.30.70.240:FF:000001">
    <property type="entry name" value="Elongation factor G"/>
    <property type="match status" value="1"/>
</dbReference>
<sequence>YREILLESVAETSEEFMDRYFEGDEFSVTEISAALAMNVQEGSIVPVCMGSTLDLRGVSNLLDDICSYFPSPDKRACNGIAQKTNEIFEANYDFTKAKSAYVWKSIVDPFLGKYSLIKVCSGVIKSDDVLYNVEKGNEEKLNKLYVMEGSKPQEVAELHAGDIGAIAKLNSVQTGDSLATKANPILYPKTTISTPYTYKRYKAVNKGDEDKISQALSKMMSEDLTLKVVNDSANRQTLLYGMGDQHLDIVCSKLKERYKVEIVLSKPKVPFRETIRKNSDVEGKHKKQSGGHGQYGHVKMRFEPSGDLETPYVFEQVVVGGAVPKNYFPAVEKGLQECVQKGPLASYPVVGVKATLYDGSYHTVDSSEMAFKMATILAFKKGFMEASPVLLEPIVSMNVTVPDKYTGDVMGDLNKRRGRVLGMNPDHNGNTVIEADVPMLEIYGYSTDLRSMTGGSGNFSYEFARYEQAPADIQQKEIAARANQSEEEDDK</sequence>
<dbReference type="GO" id="GO:0005525">
    <property type="term" value="F:GTP binding"/>
    <property type="evidence" value="ECO:0007669"/>
    <property type="project" value="UniProtKB-KW"/>
</dbReference>
<dbReference type="SUPFAM" id="SSF52540">
    <property type="entry name" value="P-loop containing nucleoside triphosphate hydrolases"/>
    <property type="match status" value="1"/>
</dbReference>
<dbReference type="SUPFAM" id="SSF50447">
    <property type="entry name" value="Translation proteins"/>
    <property type="match status" value="1"/>
</dbReference>
<dbReference type="FunFam" id="3.30.230.10:FF:000003">
    <property type="entry name" value="Elongation factor G"/>
    <property type="match status" value="1"/>
</dbReference>
<comment type="caution">
    <text evidence="5">The sequence shown here is derived from an EMBL/GenBank/DDBJ whole genome shotgun (WGS) entry which is preliminary data.</text>
</comment>
<evidence type="ECO:0000259" key="3">
    <source>
        <dbReference type="SMART" id="SM00838"/>
    </source>
</evidence>
<dbReference type="InterPro" id="IPR053905">
    <property type="entry name" value="EF-G-like_DII"/>
</dbReference>
<reference evidence="5" key="1">
    <citation type="journal article" date="2021" name="PeerJ">
        <title>Extensive microbial diversity within the chicken gut microbiome revealed by metagenomics and culture.</title>
        <authorList>
            <person name="Gilroy R."/>
            <person name="Ravi A."/>
            <person name="Getino M."/>
            <person name="Pursley I."/>
            <person name="Horton D.L."/>
            <person name="Alikhan N.F."/>
            <person name="Baker D."/>
            <person name="Gharbi K."/>
            <person name="Hall N."/>
            <person name="Watson M."/>
            <person name="Adriaenssens E.M."/>
            <person name="Foster-Nyarko E."/>
            <person name="Jarju S."/>
            <person name="Secka A."/>
            <person name="Antonio M."/>
            <person name="Oren A."/>
            <person name="Chaudhuri R.R."/>
            <person name="La Ragione R."/>
            <person name="Hildebrand F."/>
            <person name="Pallen M.J."/>
        </authorList>
    </citation>
    <scope>NUCLEOTIDE SEQUENCE</scope>
    <source>
        <strain evidence="5">ChiSjej1B19-8411</strain>
    </source>
</reference>
<accession>A0A9D1WGS8</accession>
<proteinExistence type="predicted"/>
<dbReference type="Pfam" id="PF22042">
    <property type="entry name" value="EF-G_D2"/>
    <property type="match status" value="1"/>
</dbReference>
<dbReference type="SMART" id="SM00889">
    <property type="entry name" value="EFG_IV"/>
    <property type="match status" value="1"/>
</dbReference>
<dbReference type="Pfam" id="PF00679">
    <property type="entry name" value="EFG_C"/>
    <property type="match status" value="1"/>
</dbReference>
<evidence type="ECO:0000313" key="5">
    <source>
        <dbReference type="EMBL" id="HIX58684.1"/>
    </source>
</evidence>
<dbReference type="Pfam" id="PF14492">
    <property type="entry name" value="EFG_III"/>
    <property type="match status" value="1"/>
</dbReference>
<dbReference type="Gene3D" id="3.40.50.300">
    <property type="entry name" value="P-loop containing nucleotide triphosphate hydrolases"/>
    <property type="match status" value="1"/>
</dbReference>
<dbReference type="SUPFAM" id="SSF54980">
    <property type="entry name" value="EF-G C-terminal domain-like"/>
    <property type="match status" value="2"/>
</dbReference>
<keyword evidence="2" id="KW-0342">GTP-binding</keyword>
<dbReference type="InterPro" id="IPR035649">
    <property type="entry name" value="EFG_V"/>
</dbReference>
<evidence type="ECO:0000256" key="2">
    <source>
        <dbReference type="ARBA" id="ARBA00023134"/>
    </source>
</evidence>
<dbReference type="InterPro" id="IPR035647">
    <property type="entry name" value="EFG_III/V"/>
</dbReference>
<name>A0A9D1WGS8_9FIRM</name>
<dbReference type="GO" id="GO:0032790">
    <property type="term" value="P:ribosome disassembly"/>
    <property type="evidence" value="ECO:0007669"/>
    <property type="project" value="TreeGrafter"/>
</dbReference>
<dbReference type="InterPro" id="IPR009000">
    <property type="entry name" value="Transl_B-barrel_sf"/>
</dbReference>
<dbReference type="CDD" id="cd04088">
    <property type="entry name" value="EFG_mtEFG_II"/>
    <property type="match status" value="1"/>
</dbReference>
<dbReference type="Pfam" id="PF03764">
    <property type="entry name" value="EFG_IV"/>
    <property type="match status" value="1"/>
</dbReference>
<dbReference type="Gene3D" id="3.30.230.10">
    <property type="match status" value="1"/>
</dbReference>
<dbReference type="InterPro" id="IPR041095">
    <property type="entry name" value="EFG_II"/>
</dbReference>
<dbReference type="InterPro" id="IPR027417">
    <property type="entry name" value="P-loop_NTPase"/>
</dbReference>
<dbReference type="GO" id="GO:0003746">
    <property type="term" value="F:translation elongation factor activity"/>
    <property type="evidence" value="ECO:0007669"/>
    <property type="project" value="UniProtKB-KW"/>
</dbReference>
<keyword evidence="5" id="KW-0251">Elongation factor</keyword>
<dbReference type="Proteomes" id="UP000886817">
    <property type="component" value="Unassembled WGS sequence"/>
</dbReference>
<dbReference type="Gene3D" id="3.30.70.870">
    <property type="entry name" value="Elongation Factor G (Translational Gtpase), domain 3"/>
    <property type="match status" value="1"/>
</dbReference>
<dbReference type="EMBL" id="DXEX01000074">
    <property type="protein sequence ID" value="HIX58684.1"/>
    <property type="molecule type" value="Genomic_DNA"/>
</dbReference>
<organism evidence="5 6">
    <name type="scientific">Candidatus Blautia gallistercoris</name>
    <dbReference type="NCBI Taxonomy" id="2838490"/>
    <lineage>
        <taxon>Bacteria</taxon>
        <taxon>Bacillati</taxon>
        <taxon>Bacillota</taxon>
        <taxon>Clostridia</taxon>
        <taxon>Lachnospirales</taxon>
        <taxon>Lachnospiraceae</taxon>
        <taxon>Blautia</taxon>
    </lineage>
</organism>
<dbReference type="CDD" id="cd03713">
    <property type="entry name" value="EFG_mtEFG_C"/>
    <property type="match status" value="1"/>
</dbReference>
<dbReference type="InterPro" id="IPR005517">
    <property type="entry name" value="Transl_elong_EFG/EF2_IV"/>
</dbReference>
<dbReference type="PANTHER" id="PTHR43261:SF6">
    <property type="entry name" value="ELONGATION FACTOR G-LIKE PROTEIN"/>
    <property type="match status" value="1"/>
</dbReference>
<dbReference type="Gene3D" id="3.30.70.240">
    <property type="match status" value="1"/>
</dbReference>
<dbReference type="InterPro" id="IPR000640">
    <property type="entry name" value="EFG_V-like"/>
</dbReference>
<feature type="non-terminal residue" evidence="5">
    <location>
        <position position="1"/>
    </location>
</feature>